<evidence type="ECO:0000313" key="2">
    <source>
        <dbReference type="EMBL" id="MET3601108.1"/>
    </source>
</evidence>
<feature type="coiled-coil region" evidence="1">
    <location>
        <begin position="14"/>
        <end position="90"/>
    </location>
</feature>
<keyword evidence="1" id="KW-0175">Coiled coil</keyword>
<keyword evidence="3" id="KW-1185">Reference proteome</keyword>
<evidence type="ECO:0000256" key="1">
    <source>
        <dbReference type="SAM" id="Coils"/>
    </source>
</evidence>
<organism evidence="2 3">
    <name type="scientific">Martelella mangrovi</name>
    <dbReference type="NCBI Taxonomy" id="1397477"/>
    <lineage>
        <taxon>Bacteria</taxon>
        <taxon>Pseudomonadati</taxon>
        <taxon>Pseudomonadota</taxon>
        <taxon>Alphaproteobacteria</taxon>
        <taxon>Hyphomicrobiales</taxon>
        <taxon>Aurantimonadaceae</taxon>
        <taxon>Martelella</taxon>
    </lineage>
</organism>
<dbReference type="EMBL" id="JBEPLY010000011">
    <property type="protein sequence ID" value="MET3601108.1"/>
    <property type="molecule type" value="Genomic_DNA"/>
</dbReference>
<gene>
    <name evidence="2" type="ORF">ABID12_003059</name>
</gene>
<name>A0ABV2IDW3_9HYPH</name>
<comment type="caution">
    <text evidence="2">The sequence shown here is derived from an EMBL/GenBank/DDBJ whole genome shotgun (WGS) entry which is preliminary data.</text>
</comment>
<protein>
    <submittedName>
        <fullName evidence="2">Chromosome segregation ATPase</fullName>
    </submittedName>
</protein>
<proteinExistence type="predicted"/>
<sequence>MSYNADVSAYVAALEELEVEIVRKIAEADSANQRAETLRKRLRGLTSKAAVLEEERDAMALALKQGREELEEKCEELKDTKKELEEFQQIGGRVADDAADLLRDYLVAHGYPENPVGPVNDRELNALVECLLG</sequence>
<reference evidence="2 3" key="1">
    <citation type="submission" date="2024-06" db="EMBL/GenBank/DDBJ databases">
        <title>Genomic Encyclopedia of Type Strains, Phase IV (KMG-IV): sequencing the most valuable type-strain genomes for metagenomic binning, comparative biology and taxonomic classification.</title>
        <authorList>
            <person name="Goeker M."/>
        </authorList>
    </citation>
    <scope>NUCLEOTIDE SEQUENCE [LARGE SCALE GENOMIC DNA]</scope>
    <source>
        <strain evidence="2 3">DSM 28102</strain>
    </source>
</reference>
<evidence type="ECO:0000313" key="3">
    <source>
        <dbReference type="Proteomes" id="UP001549164"/>
    </source>
</evidence>
<dbReference type="RefSeq" id="WP_354434960.1">
    <property type="nucleotide sequence ID" value="NZ_JBEPLY010000011.1"/>
</dbReference>
<dbReference type="Proteomes" id="UP001549164">
    <property type="component" value="Unassembled WGS sequence"/>
</dbReference>
<accession>A0ABV2IDW3</accession>